<dbReference type="PROSITE" id="PS51762">
    <property type="entry name" value="GH16_2"/>
    <property type="match status" value="1"/>
</dbReference>
<keyword evidence="4" id="KW-0732">Signal</keyword>
<dbReference type="EMBL" id="LSSL01002136">
    <property type="protein sequence ID" value="OLY81817.1"/>
    <property type="molecule type" value="Genomic_DNA"/>
</dbReference>
<proteinExistence type="predicted"/>
<dbReference type="STRING" id="133383.A0A1R0GY55"/>
<dbReference type="InterPro" id="IPR000757">
    <property type="entry name" value="Beta-glucanase-like"/>
</dbReference>
<protein>
    <submittedName>
        <fullName evidence="6">Extracellular glycosidase CRH11</fullName>
    </submittedName>
</protein>
<dbReference type="Proteomes" id="UP000187455">
    <property type="component" value="Unassembled WGS sequence"/>
</dbReference>
<organism evidence="6 7">
    <name type="scientific">Smittium mucronatum</name>
    <dbReference type="NCBI Taxonomy" id="133383"/>
    <lineage>
        <taxon>Eukaryota</taxon>
        <taxon>Fungi</taxon>
        <taxon>Fungi incertae sedis</taxon>
        <taxon>Zoopagomycota</taxon>
        <taxon>Kickxellomycotina</taxon>
        <taxon>Harpellomycetes</taxon>
        <taxon>Harpellales</taxon>
        <taxon>Legeriomycetaceae</taxon>
        <taxon>Smittium</taxon>
    </lineage>
</organism>
<feature type="region of interest" description="Disordered" evidence="3">
    <location>
        <begin position="24"/>
        <end position="44"/>
    </location>
</feature>
<dbReference type="GO" id="GO:0005975">
    <property type="term" value="P:carbohydrate metabolic process"/>
    <property type="evidence" value="ECO:0007669"/>
    <property type="project" value="InterPro"/>
</dbReference>
<feature type="signal peptide" evidence="4">
    <location>
        <begin position="1"/>
        <end position="20"/>
    </location>
</feature>
<evidence type="ECO:0000256" key="1">
    <source>
        <dbReference type="ARBA" id="ARBA00022801"/>
    </source>
</evidence>
<dbReference type="OrthoDB" id="4781at2759"/>
<accession>A0A1R0GY55</accession>
<evidence type="ECO:0000313" key="6">
    <source>
        <dbReference type="EMBL" id="OLY81817.1"/>
    </source>
</evidence>
<sequence>MSITISGIFIALLAITGSDAQFSRTNKKCKPRTNRTSSNGVVHPTPDPVVTTAQYYSYPPTFYSNPSITIDTMYLSTGSAYYNVYDVPSTIAGPVYSAVSTSAGSDFSADSTNGGPGYPFASKNGAPDYLVAAFTDDPAYYVPSNIDVQAYSAVSITGAPASSPNKCTVYYAASTSGAPAYPALSTTFSSSYLAASTTKKPACPADSASKTPAYSASSTNSVPANSTASNTNKTIYSAASSTRANIYLLASTTNAPVYSVTSTINDPACPAASTTYAQDISSASTIGAPTASYTNSPAYSAASNTGYLAYSSPLATVSPTYSSTSITSTQAFSSASTNEASSISDLTPITSYDLSTSYLSTFITLSPDSSITSLKSTLTSEKSSSKSSTLFSSSESSTNEESSSLADLSVPTDIPNNVDFYDFQKGSDLEDFYIEYCPQNAVLANGNLELILTPECGTNIIYIRPMKTGKFETVLKMAAGPGAVTALNFRGYNKDEIDIEFVGKDNYTWQSMYFYQGNGTDIKGGFHSTPGTPLDLTADYHNYGLELLDDTINWYFDGTIVRTVHKTSNATFPSQAGDMIYFGIWNGGINSSGWAGDTDFSTGNKIAYMRSLKITHYS</sequence>
<dbReference type="Pfam" id="PF00722">
    <property type="entry name" value="Glyco_hydro_16"/>
    <property type="match status" value="1"/>
</dbReference>
<dbReference type="InterPro" id="IPR013320">
    <property type="entry name" value="ConA-like_dom_sf"/>
</dbReference>
<gene>
    <name evidence="6" type="ORF">AYI68_g4072</name>
</gene>
<keyword evidence="7" id="KW-1185">Reference proteome</keyword>
<feature type="chain" id="PRO_5012706268" evidence="4">
    <location>
        <begin position="21"/>
        <end position="618"/>
    </location>
</feature>
<reference evidence="6 7" key="1">
    <citation type="journal article" date="2016" name="Mol. Biol. Evol.">
        <title>Genome-Wide Survey of Gut Fungi (Harpellales) Reveals the First Horizontally Transferred Ubiquitin Gene from a Mosquito Host.</title>
        <authorList>
            <person name="Wang Y."/>
            <person name="White M.M."/>
            <person name="Kvist S."/>
            <person name="Moncalvo J.M."/>
        </authorList>
    </citation>
    <scope>NUCLEOTIDE SEQUENCE [LARGE SCALE GENOMIC DNA]</scope>
    <source>
        <strain evidence="6 7">ALG-7-W6</strain>
    </source>
</reference>
<keyword evidence="1" id="KW-0378">Hydrolase</keyword>
<comment type="caution">
    <text evidence="6">The sequence shown here is derived from an EMBL/GenBank/DDBJ whole genome shotgun (WGS) entry which is preliminary data.</text>
</comment>
<evidence type="ECO:0000259" key="5">
    <source>
        <dbReference type="PROSITE" id="PS51762"/>
    </source>
</evidence>
<dbReference type="AlphaFoldDB" id="A0A1R0GY55"/>
<feature type="domain" description="GH16" evidence="5">
    <location>
        <begin position="403"/>
        <end position="617"/>
    </location>
</feature>
<evidence type="ECO:0000313" key="7">
    <source>
        <dbReference type="Proteomes" id="UP000187455"/>
    </source>
</evidence>
<dbReference type="GO" id="GO:0004553">
    <property type="term" value="F:hydrolase activity, hydrolyzing O-glycosyl compounds"/>
    <property type="evidence" value="ECO:0007669"/>
    <property type="project" value="InterPro"/>
</dbReference>
<dbReference type="PANTHER" id="PTHR31062">
    <property type="entry name" value="XYLOGLUCAN ENDOTRANSGLUCOSYLASE/HYDROLASE PROTEIN 8-RELATED"/>
    <property type="match status" value="1"/>
</dbReference>
<evidence type="ECO:0000256" key="3">
    <source>
        <dbReference type="SAM" id="MobiDB-lite"/>
    </source>
</evidence>
<feature type="region of interest" description="Disordered" evidence="3">
    <location>
        <begin position="384"/>
        <end position="410"/>
    </location>
</feature>
<feature type="compositionally biased region" description="Low complexity" evidence="3">
    <location>
        <begin position="384"/>
        <end position="405"/>
    </location>
</feature>
<dbReference type="InterPro" id="IPR044791">
    <property type="entry name" value="Beta-glucanase/XTH"/>
</dbReference>
<dbReference type="SUPFAM" id="SSF49899">
    <property type="entry name" value="Concanavalin A-like lectins/glucanases"/>
    <property type="match status" value="1"/>
</dbReference>
<evidence type="ECO:0000256" key="2">
    <source>
        <dbReference type="ARBA" id="ARBA00023295"/>
    </source>
</evidence>
<name>A0A1R0GY55_9FUNG</name>
<evidence type="ECO:0000256" key="4">
    <source>
        <dbReference type="SAM" id="SignalP"/>
    </source>
</evidence>
<keyword evidence="2 6" id="KW-0326">Glycosidase</keyword>
<dbReference type="Gene3D" id="2.60.120.200">
    <property type="match status" value="1"/>
</dbReference>